<dbReference type="EMBL" id="MVHG01000011">
    <property type="protein sequence ID" value="ORA18325.1"/>
    <property type="molecule type" value="Genomic_DNA"/>
</dbReference>
<evidence type="ECO:0000313" key="2">
    <source>
        <dbReference type="Proteomes" id="UP000192707"/>
    </source>
</evidence>
<name>A0A1W9ZM29_MYCAI</name>
<accession>A0A1W9ZM29</accession>
<organism evidence="1 2">
    <name type="scientific">Mycobacterium arosiense ATCC BAA-1401 = DSM 45069</name>
    <dbReference type="NCBI Taxonomy" id="1265311"/>
    <lineage>
        <taxon>Bacteria</taxon>
        <taxon>Bacillati</taxon>
        <taxon>Actinomycetota</taxon>
        <taxon>Actinomycetes</taxon>
        <taxon>Mycobacteriales</taxon>
        <taxon>Mycobacteriaceae</taxon>
        <taxon>Mycobacterium</taxon>
        <taxon>Mycobacterium avium complex (MAC)</taxon>
    </lineage>
</organism>
<protein>
    <submittedName>
        <fullName evidence="1">Uncharacterized protein</fullName>
    </submittedName>
</protein>
<proteinExistence type="predicted"/>
<sequence>MLARQTPHRVVRELYEQLIAYWRAYADRIPQYTSPDDLLLRVTYSAGNAIFAICDAIRHGAAALRGPLVTAAAPPTNASPHTDDPANPQRFLRASNSICADFTSVFAHFNDAAAAWHDTDEDIPASQWSPQQRALNDGIRPAMSAVDDELDRLGRRSGNPVMEDFAVLTAVYGRAYVEALPTYVVADHYLYDVTAQGTSLISTGCKAV</sequence>
<reference evidence="1 2" key="1">
    <citation type="submission" date="2016-12" db="EMBL/GenBank/DDBJ databases">
        <title>The new phylogeny of genus Mycobacterium.</title>
        <authorList>
            <person name="Tortoli E."/>
            <person name="Trovato A."/>
            <person name="Cirillo D.M."/>
        </authorList>
    </citation>
    <scope>NUCLEOTIDE SEQUENCE [LARGE SCALE GENOMIC DNA]</scope>
    <source>
        <strain evidence="1 2">DSM 45069</strain>
    </source>
</reference>
<gene>
    <name evidence="1" type="ORF">BST14_07240</name>
</gene>
<keyword evidence="2" id="KW-1185">Reference proteome</keyword>
<dbReference type="AlphaFoldDB" id="A0A1W9ZM29"/>
<evidence type="ECO:0000313" key="1">
    <source>
        <dbReference type="EMBL" id="ORA18325.1"/>
    </source>
</evidence>
<dbReference type="Proteomes" id="UP000192707">
    <property type="component" value="Unassembled WGS sequence"/>
</dbReference>
<comment type="caution">
    <text evidence="1">The sequence shown here is derived from an EMBL/GenBank/DDBJ whole genome shotgun (WGS) entry which is preliminary data.</text>
</comment>